<protein>
    <submittedName>
        <fullName evidence="2">Uncharacterized protein</fullName>
    </submittedName>
</protein>
<dbReference type="AlphaFoldDB" id="A0A0R3KGV7"/>
<feature type="region of interest" description="Disordered" evidence="1">
    <location>
        <begin position="36"/>
        <end position="71"/>
    </location>
</feature>
<comment type="caution">
    <text evidence="2">The sequence shown here is derived from an EMBL/GenBank/DDBJ whole genome shotgun (WGS) entry which is preliminary data.</text>
</comment>
<evidence type="ECO:0000256" key="1">
    <source>
        <dbReference type="SAM" id="MobiDB-lite"/>
    </source>
</evidence>
<keyword evidence="3" id="KW-1185">Reference proteome</keyword>
<dbReference type="EMBL" id="LLXZ01000214">
    <property type="protein sequence ID" value="KRQ94961.1"/>
    <property type="molecule type" value="Genomic_DNA"/>
</dbReference>
<feature type="compositionally biased region" description="Basic and acidic residues" evidence="1">
    <location>
        <begin position="37"/>
        <end position="71"/>
    </location>
</feature>
<evidence type="ECO:0000313" key="3">
    <source>
        <dbReference type="Proteomes" id="UP000050863"/>
    </source>
</evidence>
<evidence type="ECO:0000313" key="2">
    <source>
        <dbReference type="EMBL" id="KRQ94961.1"/>
    </source>
</evidence>
<reference evidence="2 3" key="1">
    <citation type="submission" date="2014-03" db="EMBL/GenBank/DDBJ databases">
        <title>Bradyrhizobium valentinum sp. nov., isolated from effective nodules of Lupinus mariae-josephae, a lupine endemic of basic-lime soils in Eastern Spain.</title>
        <authorList>
            <person name="Duran D."/>
            <person name="Rey L."/>
            <person name="Navarro A."/>
            <person name="Busquets A."/>
            <person name="Imperial J."/>
            <person name="Ruiz-Argueso T."/>
        </authorList>
    </citation>
    <scope>NUCLEOTIDE SEQUENCE [LARGE SCALE GENOMIC DNA]</scope>
    <source>
        <strain evidence="2 3">PAC68</strain>
    </source>
</reference>
<sequence length="95" mass="11269">MHVEDMKDRHFDNDNEKLSFTSLAALTANVVQYLQKKKIEDGETKPDASHSDKRDREEHLEEVNRRLSDGERRAYVREGVERIRRFEDRARGKRG</sequence>
<organism evidence="2 3">
    <name type="scientific">Bradyrhizobium jicamae</name>
    <dbReference type="NCBI Taxonomy" id="280332"/>
    <lineage>
        <taxon>Bacteria</taxon>
        <taxon>Pseudomonadati</taxon>
        <taxon>Pseudomonadota</taxon>
        <taxon>Alphaproteobacteria</taxon>
        <taxon>Hyphomicrobiales</taxon>
        <taxon>Nitrobacteraceae</taxon>
        <taxon>Bradyrhizobium</taxon>
    </lineage>
</organism>
<accession>A0A0R3KGV7</accession>
<gene>
    <name evidence="2" type="ORF">CQ12_38155</name>
</gene>
<proteinExistence type="predicted"/>
<dbReference type="Proteomes" id="UP000050863">
    <property type="component" value="Unassembled WGS sequence"/>
</dbReference>
<name>A0A0R3KGV7_9BRAD</name>